<feature type="compositionally biased region" description="Low complexity" evidence="4">
    <location>
        <begin position="433"/>
        <end position="445"/>
    </location>
</feature>
<dbReference type="InterPro" id="IPR019734">
    <property type="entry name" value="TPR_rpt"/>
</dbReference>
<dbReference type="Gene3D" id="1.25.40.10">
    <property type="entry name" value="Tetratricopeptide repeat domain"/>
    <property type="match status" value="1"/>
</dbReference>
<dbReference type="PANTHER" id="PTHR45641">
    <property type="entry name" value="TETRATRICOPEPTIDE REPEAT PROTEIN (AFU_ORTHOLOGUE AFUA_6G03870)"/>
    <property type="match status" value="1"/>
</dbReference>
<dbReference type="Gene3D" id="1.10.10.1070">
    <property type="entry name" value="Zinc finger, BED domain-containing"/>
    <property type="match status" value="1"/>
</dbReference>
<dbReference type="SUPFAM" id="SSF140996">
    <property type="entry name" value="Hermes dimerisation domain"/>
    <property type="match status" value="1"/>
</dbReference>
<feature type="region of interest" description="Disordered" evidence="4">
    <location>
        <begin position="432"/>
        <end position="458"/>
    </location>
</feature>
<gene>
    <name evidence="6" type="ORF">ZHD862_LOCUS36669</name>
</gene>
<dbReference type="InterPro" id="IPR011990">
    <property type="entry name" value="TPR-like_helical_dom_sf"/>
</dbReference>
<dbReference type="PANTHER" id="PTHR45641:SF1">
    <property type="entry name" value="AAA+ ATPASE DOMAIN-CONTAINING PROTEIN"/>
    <property type="match status" value="1"/>
</dbReference>
<dbReference type="Proteomes" id="UP000663864">
    <property type="component" value="Unassembled WGS sequence"/>
</dbReference>
<feature type="domain" description="HAT C-terminal dimerisation" evidence="5">
    <location>
        <begin position="599"/>
        <end position="679"/>
    </location>
</feature>
<dbReference type="SUPFAM" id="SSF53098">
    <property type="entry name" value="Ribonuclease H-like"/>
    <property type="match status" value="1"/>
</dbReference>
<evidence type="ECO:0000259" key="5">
    <source>
        <dbReference type="Pfam" id="PF05699"/>
    </source>
</evidence>
<sequence length="683" mass="78291">MGNYSKALECYEKSQKIYSKALPPNHPSLALSYNNIGAVYNNMGDYSKVLEFYEKSHKILEKALPPNHPSLATSYNNIGAVYNTMGDYSKVLEFYGKSHKIREKALPPNHPDLAQSYNNIEFKSSLTSSLSNDIMSSRSMAKWCRSDASSNSSSDSNSSSSNSNSFNFEKIKDFLIYEKSKYQIIENESPSAAEWWRAFGYPAQCMNTQVYNNLSGTKRFKQHADKCFPLSNTTITTSSSSSSFTSSSTPSTQTTLNQMDFTKQVKFTENDITKMKDLSVKWVCGDIRPFSILDDIGFRNLAQECVRLGGVHRIFDINEVLRGEKSISRHVSSFADTSREQIKEILSIPLKEHSLTICPDYWTDSYKKISYLGVTVIIVDNDCHYKTIDLCCKPFEYEKKTAENTLNNKRKKKKAAATAVVYDDTPIFDAEPTTANYNSNENYESSADESESSTDDEYNNTVSLPVIRKKKYFKKNCYGITWFRERLLKLIDELFVLDVRHYCATMLHPKYRLLKNCTEEERSQCHKYVREQLKIIRDSDSTIDAYKQTAVPPPKKFKTADTLFDRFEDDCPFDTSDEKVQLIDYSSDEYEFNIKQSDELDRYLIMPIDKSSLTNNPLDFWKTQSEKFPLLSKLAKQIHSIPATSTGVERQFSSAGLIINQRRTNINPEQVNNILLIRSLQRL</sequence>
<dbReference type="InterPro" id="IPR012337">
    <property type="entry name" value="RNaseH-like_sf"/>
</dbReference>
<proteinExistence type="predicted"/>
<name>A0A815RVM8_9BILA</name>
<feature type="repeat" description="TPR" evidence="3">
    <location>
        <begin position="72"/>
        <end position="105"/>
    </location>
</feature>
<dbReference type="Pfam" id="PF13424">
    <property type="entry name" value="TPR_12"/>
    <property type="match status" value="1"/>
</dbReference>
<dbReference type="InterPro" id="IPR008906">
    <property type="entry name" value="HATC_C_dom"/>
</dbReference>
<evidence type="ECO:0000256" key="4">
    <source>
        <dbReference type="SAM" id="MobiDB-lite"/>
    </source>
</evidence>
<evidence type="ECO:0000313" key="6">
    <source>
        <dbReference type="EMBL" id="CAF1483446.1"/>
    </source>
</evidence>
<keyword evidence="1" id="KW-0677">Repeat</keyword>
<accession>A0A815RVM8</accession>
<dbReference type="Pfam" id="PF05699">
    <property type="entry name" value="Dimer_Tnp_hAT"/>
    <property type="match status" value="1"/>
</dbReference>
<dbReference type="PROSITE" id="PS50005">
    <property type="entry name" value="TPR"/>
    <property type="match status" value="2"/>
</dbReference>
<reference evidence="6" key="1">
    <citation type="submission" date="2021-02" db="EMBL/GenBank/DDBJ databases">
        <authorList>
            <person name="Nowell W R."/>
        </authorList>
    </citation>
    <scope>NUCLEOTIDE SEQUENCE</scope>
</reference>
<feature type="compositionally biased region" description="Acidic residues" evidence="4">
    <location>
        <begin position="446"/>
        <end position="458"/>
    </location>
</feature>
<evidence type="ECO:0000313" key="7">
    <source>
        <dbReference type="Proteomes" id="UP000663864"/>
    </source>
</evidence>
<dbReference type="SUPFAM" id="SSF48452">
    <property type="entry name" value="TPR-like"/>
    <property type="match status" value="1"/>
</dbReference>
<dbReference type="GO" id="GO:0046983">
    <property type="term" value="F:protein dimerization activity"/>
    <property type="evidence" value="ECO:0007669"/>
    <property type="project" value="InterPro"/>
</dbReference>
<protein>
    <recommendedName>
        <fullName evidence="5">HAT C-terminal dimerisation domain-containing protein</fullName>
    </recommendedName>
</protein>
<keyword evidence="2 3" id="KW-0802">TPR repeat</keyword>
<feature type="repeat" description="TPR" evidence="3">
    <location>
        <begin position="30"/>
        <end position="63"/>
    </location>
</feature>
<organism evidence="6 7">
    <name type="scientific">Rotaria sordida</name>
    <dbReference type="NCBI Taxonomy" id="392033"/>
    <lineage>
        <taxon>Eukaryota</taxon>
        <taxon>Metazoa</taxon>
        <taxon>Spiralia</taxon>
        <taxon>Gnathifera</taxon>
        <taxon>Rotifera</taxon>
        <taxon>Eurotatoria</taxon>
        <taxon>Bdelloidea</taxon>
        <taxon>Philodinida</taxon>
        <taxon>Philodinidae</taxon>
        <taxon>Rotaria</taxon>
    </lineage>
</organism>
<evidence type="ECO:0000256" key="1">
    <source>
        <dbReference type="ARBA" id="ARBA00022737"/>
    </source>
</evidence>
<dbReference type="AlphaFoldDB" id="A0A815RVM8"/>
<comment type="caution">
    <text evidence="6">The sequence shown here is derived from an EMBL/GenBank/DDBJ whole genome shotgun (WGS) entry which is preliminary data.</text>
</comment>
<dbReference type="EMBL" id="CAJNOT010006151">
    <property type="protein sequence ID" value="CAF1483446.1"/>
    <property type="molecule type" value="Genomic_DNA"/>
</dbReference>
<evidence type="ECO:0000256" key="2">
    <source>
        <dbReference type="ARBA" id="ARBA00022803"/>
    </source>
</evidence>
<evidence type="ECO:0000256" key="3">
    <source>
        <dbReference type="PROSITE-ProRule" id="PRU00339"/>
    </source>
</evidence>
<dbReference type="SMART" id="SM00028">
    <property type="entry name" value="TPR"/>
    <property type="match status" value="2"/>
</dbReference>